<keyword evidence="3" id="KW-1185">Reference proteome</keyword>
<dbReference type="EMBL" id="JABAIM010000002">
    <property type="protein sequence ID" value="NLR75578.1"/>
    <property type="molecule type" value="Genomic_DNA"/>
</dbReference>
<dbReference type="AlphaFoldDB" id="A0A847SEG1"/>
<sequence length="735" mass="80796">MRIRYLAGLLWLATSSTWAEVLLSNAQWQIRVDPATLAMQVTPAGGDRIVVSQGQKVAQDISGLKQDQQQASWRWPGFQWTMTLRGADLNLSVQADKASTLSWLQQPASAMGRGMVLPLGEGGYVPAGHTGWQSLIMSQYAEMDSTESLSLPLWGLDHGKWGLHWILTNPYHNTLQWSADGKGLALNVSHQFSVLGERKPMTATLHLEQGDVLAGAKWYRNWLQSQGLVEELADKLKQQPEGRKLIGASHIYLWGGGLLASKDVQDWPTWVGQLKGGGPLSQAVRAKLSAEALQLLAQWPATADGYQKRTLIAAVNEALYSMARQNWQQETMDMAAIAPAYSRLRQQAEQEWGAALAAPAQWGGGVSTATVKRLQQAGLARLWLGLDSWEGGLWHPEAIRSAVAAGYLIGPYDSYETALPHGTEPDWNSAHLGQDAYMRCAIIKANGQAKSGFKGSGHYTNPDCVRPLLQARVQQLKAAAGFNSWFLDAYAAGMLFDDHAASRKQDQSAVAAGYVTSQRWLGQQLPLGSEGGNAVTASGILFAHGMQTPVFGWGDKALKDKTSPYYLGRYYPAEQPAVFFKAVPVKEPYRSTLFEPANRLPLYQTVFHGALISSHHWSADNLKFQGEVQRRILLNLLYNVPPMLHLSEATLGSRLPLLQKLDSVFRLQHEQLATQRMTAFRWLSPDRLVQQTTFEDGSTLTANFGAQAAQVEGGSVPAGSLRVRMSGKREVMYTP</sequence>
<keyword evidence="2" id="KW-0378">Hydrolase</keyword>
<dbReference type="Pfam" id="PF11308">
    <property type="entry name" value="Glyco_hydro_129"/>
    <property type="match status" value="1"/>
</dbReference>
<name>A0A847SEG1_9NEIS</name>
<organism evidence="2 3">
    <name type="scientific">Leeia aquatica</name>
    <dbReference type="NCBI Taxonomy" id="2725557"/>
    <lineage>
        <taxon>Bacteria</taxon>
        <taxon>Pseudomonadati</taxon>
        <taxon>Pseudomonadota</taxon>
        <taxon>Betaproteobacteria</taxon>
        <taxon>Neisseriales</taxon>
        <taxon>Leeiaceae</taxon>
        <taxon>Leeia</taxon>
    </lineage>
</organism>
<accession>A0A847SEG1</accession>
<dbReference type="Proteomes" id="UP000587991">
    <property type="component" value="Unassembled WGS sequence"/>
</dbReference>
<evidence type="ECO:0000313" key="3">
    <source>
        <dbReference type="Proteomes" id="UP000587991"/>
    </source>
</evidence>
<comment type="caution">
    <text evidence="2">The sequence shown here is derived from an EMBL/GenBank/DDBJ whole genome shotgun (WGS) entry which is preliminary data.</text>
</comment>
<reference evidence="2 3" key="1">
    <citation type="submission" date="2020-04" db="EMBL/GenBank/DDBJ databases">
        <title>Draft genome of Leeia sp. IMCC25680.</title>
        <authorList>
            <person name="Song J."/>
            <person name="Cho J.-C."/>
        </authorList>
    </citation>
    <scope>NUCLEOTIDE SEQUENCE [LARGE SCALE GENOMIC DNA]</scope>
    <source>
        <strain evidence="2 3">IMCC25680</strain>
    </source>
</reference>
<dbReference type="GO" id="GO:0016787">
    <property type="term" value="F:hydrolase activity"/>
    <property type="evidence" value="ECO:0007669"/>
    <property type="project" value="UniProtKB-KW"/>
</dbReference>
<evidence type="ECO:0000256" key="1">
    <source>
        <dbReference type="SAM" id="SignalP"/>
    </source>
</evidence>
<evidence type="ECO:0000313" key="2">
    <source>
        <dbReference type="EMBL" id="NLR75578.1"/>
    </source>
</evidence>
<protein>
    <submittedName>
        <fullName evidence="2">Glycoside hydrolase</fullName>
    </submittedName>
</protein>
<gene>
    <name evidence="2" type="ORF">HF682_10440</name>
</gene>
<keyword evidence="1" id="KW-0732">Signal</keyword>
<feature type="signal peptide" evidence="1">
    <location>
        <begin position="1"/>
        <end position="19"/>
    </location>
</feature>
<dbReference type="InterPro" id="IPR021459">
    <property type="entry name" value="GH101-related"/>
</dbReference>
<feature type="chain" id="PRO_5032448694" evidence="1">
    <location>
        <begin position="20"/>
        <end position="735"/>
    </location>
</feature>
<dbReference type="RefSeq" id="WP_168877233.1">
    <property type="nucleotide sequence ID" value="NZ_JABAIM010000002.1"/>
</dbReference>
<proteinExistence type="predicted"/>